<dbReference type="NCBIfam" id="TIGR01730">
    <property type="entry name" value="RND_mfp"/>
    <property type="match status" value="1"/>
</dbReference>
<keyword evidence="6" id="KW-1185">Reference proteome</keyword>
<dbReference type="Proteomes" id="UP001596516">
    <property type="component" value="Unassembled WGS sequence"/>
</dbReference>
<dbReference type="SUPFAM" id="SSF111369">
    <property type="entry name" value="HlyD-like secretion proteins"/>
    <property type="match status" value="1"/>
</dbReference>
<feature type="coiled-coil region" evidence="2">
    <location>
        <begin position="111"/>
        <end position="169"/>
    </location>
</feature>
<feature type="domain" description="CusB-like beta-barrel" evidence="4">
    <location>
        <begin position="206"/>
        <end position="272"/>
    </location>
</feature>
<dbReference type="Gene3D" id="2.40.50.100">
    <property type="match status" value="1"/>
</dbReference>
<dbReference type="Gene3D" id="2.40.30.170">
    <property type="match status" value="1"/>
</dbReference>
<proteinExistence type="inferred from homology"/>
<comment type="caution">
    <text evidence="5">The sequence shown here is derived from an EMBL/GenBank/DDBJ whole genome shotgun (WGS) entry which is preliminary data.</text>
</comment>
<dbReference type="InterPro" id="IPR006143">
    <property type="entry name" value="RND_pump_MFP"/>
</dbReference>
<feature type="region of interest" description="Disordered" evidence="3">
    <location>
        <begin position="365"/>
        <end position="391"/>
    </location>
</feature>
<reference evidence="6" key="1">
    <citation type="journal article" date="2019" name="Int. J. Syst. Evol. Microbiol.">
        <title>The Global Catalogue of Microorganisms (GCM) 10K type strain sequencing project: providing services to taxonomists for standard genome sequencing and annotation.</title>
        <authorList>
            <consortium name="The Broad Institute Genomics Platform"/>
            <consortium name="The Broad Institute Genome Sequencing Center for Infectious Disease"/>
            <person name="Wu L."/>
            <person name="Ma J."/>
        </authorList>
    </citation>
    <scope>NUCLEOTIDE SEQUENCE [LARGE SCALE GENOMIC DNA]</scope>
    <source>
        <strain evidence="6">CGMCC 1.12750</strain>
    </source>
</reference>
<dbReference type="Gene3D" id="1.10.287.470">
    <property type="entry name" value="Helix hairpin bin"/>
    <property type="match status" value="1"/>
</dbReference>
<dbReference type="Pfam" id="PF25954">
    <property type="entry name" value="Beta-barrel_RND_2"/>
    <property type="match status" value="1"/>
</dbReference>
<protein>
    <submittedName>
        <fullName evidence="5">Efflux RND transporter periplasmic adaptor subunit</fullName>
    </submittedName>
</protein>
<dbReference type="RefSeq" id="WP_377402273.1">
    <property type="nucleotide sequence ID" value="NZ_JBHTFQ010000004.1"/>
</dbReference>
<evidence type="ECO:0000256" key="3">
    <source>
        <dbReference type="SAM" id="MobiDB-lite"/>
    </source>
</evidence>
<dbReference type="PANTHER" id="PTHR30469:SF29">
    <property type="entry name" value="BLR2860 PROTEIN"/>
    <property type="match status" value="1"/>
</dbReference>
<evidence type="ECO:0000313" key="5">
    <source>
        <dbReference type="EMBL" id="MFC7704283.1"/>
    </source>
</evidence>
<evidence type="ECO:0000256" key="2">
    <source>
        <dbReference type="SAM" id="Coils"/>
    </source>
</evidence>
<dbReference type="PANTHER" id="PTHR30469">
    <property type="entry name" value="MULTIDRUG RESISTANCE PROTEIN MDTA"/>
    <property type="match status" value="1"/>
</dbReference>
<accession>A0ABW2UMM4</accession>
<evidence type="ECO:0000313" key="6">
    <source>
        <dbReference type="Proteomes" id="UP001596516"/>
    </source>
</evidence>
<comment type="similarity">
    <text evidence="1">Belongs to the membrane fusion protein (MFP) (TC 8.A.1) family.</text>
</comment>
<keyword evidence="2" id="KW-0175">Coiled coil</keyword>
<evidence type="ECO:0000259" key="4">
    <source>
        <dbReference type="Pfam" id="PF25954"/>
    </source>
</evidence>
<sequence>MRARFADPTILTFAAILLLVVLWIGSGMIGREPVEEAEAPPPRVPTVAASWSTAEEVTRELVLYGDVEPVQVATLRSRTDGIVEEAVAQGTRVSAGDVVARLSTDDRDARLAGAEAQLAAAERDYNAAQQLFERGVGPEAEARARLAQLEAARAELRAIELDIENTRLQAPISGIVNQVLAEVGSFVSPGGEVLDIVQNDPLVAVVHVQQTAIERIRPGMAARVRFVGGGESEGVLRFVSPLADAATRTFRVEAEIPNQERDLPAGLSAEVIIPYQTVAAHRVSAALGRLDEQGRLGLHVLDDENRVTFAPVEVIRARADGVWVTGLPPRVRIVTISQGSLAVGQQVEVQETPPEYLVGDLPEAEPEAANQVQDGGAAAADAPASTTAESP</sequence>
<dbReference type="EMBL" id="JBHTFQ010000004">
    <property type="protein sequence ID" value="MFC7704283.1"/>
    <property type="molecule type" value="Genomic_DNA"/>
</dbReference>
<name>A0ABW2UMM4_9RHOB</name>
<evidence type="ECO:0000256" key="1">
    <source>
        <dbReference type="ARBA" id="ARBA00009477"/>
    </source>
</evidence>
<gene>
    <name evidence="5" type="ORF">ACFQXB_08765</name>
</gene>
<organism evidence="5 6">
    <name type="scientific">Plastorhodobacter daqingensis</name>
    <dbReference type="NCBI Taxonomy" id="1387281"/>
    <lineage>
        <taxon>Bacteria</taxon>
        <taxon>Pseudomonadati</taxon>
        <taxon>Pseudomonadota</taxon>
        <taxon>Alphaproteobacteria</taxon>
        <taxon>Rhodobacterales</taxon>
        <taxon>Paracoccaceae</taxon>
        <taxon>Plastorhodobacter</taxon>
    </lineage>
</organism>
<feature type="compositionally biased region" description="Low complexity" evidence="3">
    <location>
        <begin position="368"/>
        <end position="391"/>
    </location>
</feature>
<dbReference type="InterPro" id="IPR058792">
    <property type="entry name" value="Beta-barrel_RND_2"/>
</dbReference>